<evidence type="ECO:0000256" key="1">
    <source>
        <dbReference type="SAM" id="MobiDB-lite"/>
    </source>
</evidence>
<keyword evidence="3" id="KW-1185">Reference proteome</keyword>
<name>A0ABR4IX07_9EURO</name>
<gene>
    <name evidence="2" type="ORF">BJY01DRAFT_226048</name>
</gene>
<protein>
    <submittedName>
        <fullName evidence="2">Uncharacterized protein</fullName>
    </submittedName>
</protein>
<comment type="caution">
    <text evidence="2">The sequence shown here is derived from an EMBL/GenBank/DDBJ whole genome shotgun (WGS) entry which is preliminary data.</text>
</comment>
<evidence type="ECO:0000313" key="2">
    <source>
        <dbReference type="EMBL" id="KAL2832265.1"/>
    </source>
</evidence>
<feature type="region of interest" description="Disordered" evidence="1">
    <location>
        <begin position="135"/>
        <end position="162"/>
    </location>
</feature>
<reference evidence="2 3" key="1">
    <citation type="submission" date="2024-07" db="EMBL/GenBank/DDBJ databases">
        <title>Section-level genome sequencing and comparative genomics of Aspergillus sections Usti and Cavernicolus.</title>
        <authorList>
            <consortium name="Lawrence Berkeley National Laboratory"/>
            <person name="Nybo J.L."/>
            <person name="Vesth T.C."/>
            <person name="Theobald S."/>
            <person name="Frisvad J.C."/>
            <person name="Larsen T.O."/>
            <person name="Kjaerboelling I."/>
            <person name="Rothschild-Mancinelli K."/>
            <person name="Lyhne E.K."/>
            <person name="Kogle M.E."/>
            <person name="Barry K."/>
            <person name="Clum A."/>
            <person name="Na H."/>
            <person name="Ledsgaard L."/>
            <person name="Lin J."/>
            <person name="Lipzen A."/>
            <person name="Kuo A."/>
            <person name="Riley R."/>
            <person name="Mondo S."/>
            <person name="Labutti K."/>
            <person name="Haridas S."/>
            <person name="Pangalinan J."/>
            <person name="Salamov A.A."/>
            <person name="Simmons B.A."/>
            <person name="Magnuson J.K."/>
            <person name="Chen J."/>
            <person name="Drula E."/>
            <person name="Henrissat B."/>
            <person name="Wiebenga A."/>
            <person name="Lubbers R.J."/>
            <person name="Gomes A.C."/>
            <person name="Makela M.R."/>
            <person name="Stajich J."/>
            <person name="Grigoriev I.V."/>
            <person name="Mortensen U.H."/>
            <person name="De Vries R.P."/>
            <person name="Baker S.E."/>
            <person name="Andersen M.R."/>
        </authorList>
    </citation>
    <scope>NUCLEOTIDE SEQUENCE [LARGE SCALE GENOMIC DNA]</scope>
    <source>
        <strain evidence="2 3">CBS 123904</strain>
    </source>
</reference>
<accession>A0ABR4IX07</accession>
<evidence type="ECO:0000313" key="3">
    <source>
        <dbReference type="Proteomes" id="UP001610446"/>
    </source>
</evidence>
<dbReference type="Proteomes" id="UP001610446">
    <property type="component" value="Unassembled WGS sequence"/>
</dbReference>
<sequence>MKASLFPELDVHRIVVCARSTTFSLCDGLDSKPMSQSIRTNVSPIRLAGSRTAADSPLTIPRTCVVLRHAGPSHSDAGFRCLSVVIKFDKRHWHLLHAHTLLNLCLTLCHGFSPPSCPLAFGVSKLATTMWNGPSQGRSMRNVVRGSGGPPWTMAEKSRAEA</sequence>
<dbReference type="EMBL" id="JBFXLU010000265">
    <property type="protein sequence ID" value="KAL2832265.1"/>
    <property type="molecule type" value="Genomic_DNA"/>
</dbReference>
<organism evidence="2 3">
    <name type="scientific">Aspergillus pseudoustus</name>
    <dbReference type="NCBI Taxonomy" id="1810923"/>
    <lineage>
        <taxon>Eukaryota</taxon>
        <taxon>Fungi</taxon>
        <taxon>Dikarya</taxon>
        <taxon>Ascomycota</taxon>
        <taxon>Pezizomycotina</taxon>
        <taxon>Eurotiomycetes</taxon>
        <taxon>Eurotiomycetidae</taxon>
        <taxon>Eurotiales</taxon>
        <taxon>Aspergillaceae</taxon>
        <taxon>Aspergillus</taxon>
        <taxon>Aspergillus subgen. Nidulantes</taxon>
    </lineage>
</organism>
<proteinExistence type="predicted"/>